<dbReference type="EnsemblPlants" id="OMERI03G18860.1">
    <property type="protein sequence ID" value="OMERI03G18860.1"/>
    <property type="gene ID" value="OMERI03G18860"/>
</dbReference>
<name>A0A0E0D1U9_9ORYZ</name>
<dbReference type="Proteomes" id="UP000008021">
    <property type="component" value="Chromosome 3"/>
</dbReference>
<reference evidence="2" key="2">
    <citation type="submission" date="2018-05" db="EMBL/GenBank/DDBJ databases">
        <title>OmerRS3 (Oryza meridionalis Reference Sequence Version 3).</title>
        <authorList>
            <person name="Zhang J."/>
            <person name="Kudrna D."/>
            <person name="Lee S."/>
            <person name="Talag J."/>
            <person name="Welchert J."/>
            <person name="Wing R.A."/>
        </authorList>
    </citation>
    <scope>NUCLEOTIDE SEQUENCE [LARGE SCALE GENOMIC DNA]</scope>
    <source>
        <strain evidence="2">cv. OR44</strain>
    </source>
</reference>
<evidence type="ECO:0000313" key="2">
    <source>
        <dbReference type="EnsemblPlants" id="OMERI03G18860.1"/>
    </source>
</evidence>
<dbReference type="Gramene" id="OMERI03G18860.1">
    <property type="protein sequence ID" value="OMERI03G18860.1"/>
    <property type="gene ID" value="OMERI03G18860"/>
</dbReference>
<dbReference type="AlphaFoldDB" id="A0A0E0D1U9"/>
<accession>A0A0E0D1U9</accession>
<organism evidence="2">
    <name type="scientific">Oryza meridionalis</name>
    <dbReference type="NCBI Taxonomy" id="40149"/>
    <lineage>
        <taxon>Eukaryota</taxon>
        <taxon>Viridiplantae</taxon>
        <taxon>Streptophyta</taxon>
        <taxon>Embryophyta</taxon>
        <taxon>Tracheophyta</taxon>
        <taxon>Spermatophyta</taxon>
        <taxon>Magnoliopsida</taxon>
        <taxon>Liliopsida</taxon>
        <taxon>Poales</taxon>
        <taxon>Poaceae</taxon>
        <taxon>BOP clade</taxon>
        <taxon>Oryzoideae</taxon>
        <taxon>Oryzeae</taxon>
        <taxon>Oryzinae</taxon>
        <taxon>Oryza</taxon>
    </lineage>
</organism>
<evidence type="ECO:0000313" key="3">
    <source>
        <dbReference type="Proteomes" id="UP000008021"/>
    </source>
</evidence>
<dbReference type="HOGENOM" id="CLU_2762079_0_0_1"/>
<reference evidence="2" key="1">
    <citation type="submission" date="2015-04" db="UniProtKB">
        <authorList>
            <consortium name="EnsemblPlants"/>
        </authorList>
    </citation>
    <scope>IDENTIFICATION</scope>
</reference>
<sequence length="70" mass="8128">MRVGGGGGARARRRGGGAVEERGGERGAVYMERRRIWDEVAAAAISRWRWRSRWVGENIGKKKWRRRRSF</sequence>
<protein>
    <submittedName>
        <fullName evidence="2">Uncharacterized protein</fullName>
    </submittedName>
</protein>
<evidence type="ECO:0000256" key="1">
    <source>
        <dbReference type="SAM" id="MobiDB-lite"/>
    </source>
</evidence>
<proteinExistence type="predicted"/>
<keyword evidence="3" id="KW-1185">Reference proteome</keyword>
<feature type="region of interest" description="Disordered" evidence="1">
    <location>
        <begin position="1"/>
        <end position="22"/>
    </location>
</feature>